<dbReference type="EMBL" id="MJIL01000101">
    <property type="protein sequence ID" value="OLQ69388.1"/>
    <property type="molecule type" value="Genomic_DNA"/>
</dbReference>
<dbReference type="OrthoDB" id="5689462at2"/>
<dbReference type="Gene3D" id="3.10.180.10">
    <property type="entry name" value="2,3-Dihydroxybiphenyl 1,2-Dioxygenase, domain 1"/>
    <property type="match status" value="1"/>
</dbReference>
<comment type="caution">
    <text evidence="1">The sequence shown here is derived from an EMBL/GenBank/DDBJ whole genome shotgun (WGS) entry which is preliminary data.</text>
</comment>
<dbReference type="SUPFAM" id="SSF54593">
    <property type="entry name" value="Glyoxalase/Bleomycin resistance protein/Dihydroxybiphenyl dioxygenase"/>
    <property type="match status" value="1"/>
</dbReference>
<dbReference type="AlphaFoldDB" id="A0A1Q9G5Y3"/>
<protein>
    <recommendedName>
        <fullName evidence="3">VOC family protein</fullName>
    </recommendedName>
</protein>
<proteinExistence type="predicted"/>
<dbReference type="PANTHER" id="PTHR37519">
    <property type="match status" value="1"/>
</dbReference>
<accession>A0A1Q9G5Y3</accession>
<name>A0A1Q9G5Y3_9GAMM</name>
<sequence length="194" mass="21735">MQKLIDAGLHPEQMLAGLPAFGARIESLAQEMNISLSGYRADHIALRVNDLEVAKALHQAWLEYGEEWSNNEINGRPIIVIGFHQPLEVGSWRVEALELPYPGDKSYPQQGWEHIEFVIAAKANNTDELKVKLDEAFPLLPWDKLAEKNIKVKASMPSGEKERLPNPTYAFKKQGVCIKLHPCSLKDVIASEQG</sequence>
<dbReference type="RefSeq" id="WP_075768317.1">
    <property type="nucleotide sequence ID" value="NZ_MJIL01000101.1"/>
</dbReference>
<evidence type="ECO:0008006" key="3">
    <source>
        <dbReference type="Google" id="ProtNLM"/>
    </source>
</evidence>
<dbReference type="NCBIfam" id="NF008683">
    <property type="entry name" value="PRK11700.1-6"/>
    <property type="match status" value="1"/>
</dbReference>
<organism evidence="1 2">
    <name type="scientific">Photobacterium proteolyticum</name>
    <dbReference type="NCBI Taxonomy" id="1903952"/>
    <lineage>
        <taxon>Bacteria</taxon>
        <taxon>Pseudomonadati</taxon>
        <taxon>Pseudomonadota</taxon>
        <taxon>Gammaproteobacteria</taxon>
        <taxon>Vibrionales</taxon>
        <taxon>Vibrionaceae</taxon>
        <taxon>Photobacterium</taxon>
    </lineage>
</organism>
<dbReference type="GO" id="GO:0005829">
    <property type="term" value="C:cytosol"/>
    <property type="evidence" value="ECO:0007669"/>
    <property type="project" value="TreeGrafter"/>
</dbReference>
<dbReference type="Pfam" id="PF06185">
    <property type="entry name" value="YecM"/>
    <property type="match status" value="1"/>
</dbReference>
<dbReference type="STRING" id="1903952.BIT28_20625"/>
<dbReference type="PANTHER" id="PTHR37519:SF1">
    <property type="entry name" value="DIHYDROXYBIPHENYL DIOXYGENASE DOMAIN-CONTAINING PROTEIN"/>
    <property type="match status" value="1"/>
</dbReference>
<evidence type="ECO:0000313" key="1">
    <source>
        <dbReference type="EMBL" id="OLQ69388.1"/>
    </source>
</evidence>
<dbReference type="InterPro" id="IPR029068">
    <property type="entry name" value="Glyas_Bleomycin-R_OHBP_Dase"/>
</dbReference>
<reference evidence="1 2" key="1">
    <citation type="submission" date="2016-09" db="EMBL/GenBank/DDBJ databases">
        <title>Photobacterium proteolyticum sp. nov. a protease producing bacterium isolated from ocean sediments of Laizhou Bay.</title>
        <authorList>
            <person name="Li Y."/>
        </authorList>
    </citation>
    <scope>NUCLEOTIDE SEQUENCE [LARGE SCALE GENOMIC DNA]</scope>
    <source>
        <strain evidence="1 2">13-12</strain>
    </source>
</reference>
<evidence type="ECO:0000313" key="2">
    <source>
        <dbReference type="Proteomes" id="UP000186905"/>
    </source>
</evidence>
<gene>
    <name evidence="1" type="ORF">BIT28_20625</name>
</gene>
<dbReference type="InterPro" id="IPR010393">
    <property type="entry name" value="DUF991_YecM-like"/>
</dbReference>
<keyword evidence="2" id="KW-1185">Reference proteome</keyword>
<dbReference type="Proteomes" id="UP000186905">
    <property type="component" value="Unassembled WGS sequence"/>
</dbReference>